<dbReference type="HOGENOM" id="CLU_069356_25_6_11"/>
<dbReference type="Gene3D" id="1.10.357.10">
    <property type="entry name" value="Tetracycline Repressor, domain 2"/>
    <property type="match status" value="1"/>
</dbReference>
<evidence type="ECO:0000313" key="6">
    <source>
        <dbReference type="EMBL" id="ABD11985.1"/>
    </source>
</evidence>
<dbReference type="KEGG" id="fra:Francci3_2623"/>
<dbReference type="SUPFAM" id="SSF46689">
    <property type="entry name" value="Homeodomain-like"/>
    <property type="match status" value="1"/>
</dbReference>
<dbReference type="GO" id="GO:0000976">
    <property type="term" value="F:transcription cis-regulatory region binding"/>
    <property type="evidence" value="ECO:0007669"/>
    <property type="project" value="TreeGrafter"/>
</dbReference>
<dbReference type="RefSeq" id="WP_011437020.1">
    <property type="nucleotide sequence ID" value="NC_007777.1"/>
</dbReference>
<accession>Q2J9Q7</accession>
<dbReference type="STRING" id="106370.Francci3_2623"/>
<feature type="DNA-binding region" description="H-T-H motif" evidence="4">
    <location>
        <begin position="39"/>
        <end position="58"/>
    </location>
</feature>
<dbReference type="PANTHER" id="PTHR30055:SF148">
    <property type="entry name" value="TETR-FAMILY TRANSCRIPTIONAL REGULATOR"/>
    <property type="match status" value="1"/>
</dbReference>
<reference evidence="6 7" key="1">
    <citation type="journal article" date="2007" name="Genome Res.">
        <title>Genome characteristics of facultatively symbiotic Frankia sp. strains reflect host range and host plant biogeography.</title>
        <authorList>
            <person name="Normand P."/>
            <person name="Lapierre P."/>
            <person name="Tisa L.S."/>
            <person name="Gogarten J.P."/>
            <person name="Alloisio N."/>
            <person name="Bagnarol E."/>
            <person name="Bassi C.A."/>
            <person name="Berry A.M."/>
            <person name="Bickhart D.M."/>
            <person name="Choisne N."/>
            <person name="Couloux A."/>
            <person name="Cournoyer B."/>
            <person name="Cruveiller S."/>
            <person name="Daubin V."/>
            <person name="Demange N."/>
            <person name="Francino M.P."/>
            <person name="Goltsman E."/>
            <person name="Huang Y."/>
            <person name="Kopp O.R."/>
            <person name="Labarre L."/>
            <person name="Lapidus A."/>
            <person name="Lavire C."/>
            <person name="Marechal J."/>
            <person name="Martinez M."/>
            <person name="Mastronunzio J.E."/>
            <person name="Mullin B.C."/>
            <person name="Niemann J."/>
            <person name="Pujic P."/>
            <person name="Rawnsley T."/>
            <person name="Rouy Z."/>
            <person name="Schenowitz C."/>
            <person name="Sellstedt A."/>
            <person name="Tavares F."/>
            <person name="Tomkins J.P."/>
            <person name="Vallenet D."/>
            <person name="Valverde C."/>
            <person name="Wall L.G."/>
            <person name="Wang Y."/>
            <person name="Medigue C."/>
            <person name="Benson D.R."/>
        </authorList>
    </citation>
    <scope>NUCLEOTIDE SEQUENCE [LARGE SCALE GENOMIC DNA]</scope>
    <source>
        <strain evidence="7">DSM 45818 / CECT 9043 / CcI3</strain>
    </source>
</reference>
<dbReference type="InterPro" id="IPR001647">
    <property type="entry name" value="HTH_TetR"/>
</dbReference>
<dbReference type="InterPro" id="IPR036271">
    <property type="entry name" value="Tet_transcr_reg_TetR-rel_C_sf"/>
</dbReference>
<evidence type="ECO:0000256" key="1">
    <source>
        <dbReference type="ARBA" id="ARBA00023015"/>
    </source>
</evidence>
<dbReference type="AlphaFoldDB" id="Q2J9Q7"/>
<keyword evidence="2 4" id="KW-0238">DNA-binding</keyword>
<evidence type="ECO:0000256" key="4">
    <source>
        <dbReference type="PROSITE-ProRule" id="PRU00335"/>
    </source>
</evidence>
<dbReference type="InterPro" id="IPR009057">
    <property type="entry name" value="Homeodomain-like_sf"/>
</dbReference>
<protein>
    <submittedName>
        <fullName evidence="6">Transcriptional regulator, TetR family</fullName>
    </submittedName>
</protein>
<dbReference type="Gene3D" id="1.10.10.60">
    <property type="entry name" value="Homeodomain-like"/>
    <property type="match status" value="1"/>
</dbReference>
<keyword evidence="1" id="KW-0805">Transcription regulation</keyword>
<evidence type="ECO:0000256" key="2">
    <source>
        <dbReference type="ARBA" id="ARBA00023125"/>
    </source>
</evidence>
<dbReference type="SUPFAM" id="SSF48498">
    <property type="entry name" value="Tetracyclin repressor-like, C-terminal domain"/>
    <property type="match status" value="1"/>
</dbReference>
<dbReference type="Pfam" id="PF16859">
    <property type="entry name" value="TetR_C_11"/>
    <property type="match status" value="1"/>
</dbReference>
<dbReference type="PROSITE" id="PS50977">
    <property type="entry name" value="HTH_TETR_2"/>
    <property type="match status" value="1"/>
</dbReference>
<dbReference type="InterPro" id="IPR050109">
    <property type="entry name" value="HTH-type_TetR-like_transc_reg"/>
</dbReference>
<dbReference type="Proteomes" id="UP000001937">
    <property type="component" value="Chromosome"/>
</dbReference>
<dbReference type="EMBL" id="CP000249">
    <property type="protein sequence ID" value="ABD11985.1"/>
    <property type="molecule type" value="Genomic_DNA"/>
</dbReference>
<dbReference type="InterPro" id="IPR011075">
    <property type="entry name" value="TetR_C"/>
</dbReference>
<evidence type="ECO:0000313" key="7">
    <source>
        <dbReference type="Proteomes" id="UP000001937"/>
    </source>
</evidence>
<keyword evidence="7" id="KW-1185">Reference proteome</keyword>
<dbReference type="PhylomeDB" id="Q2J9Q7"/>
<organism evidence="6 7">
    <name type="scientific">Frankia casuarinae (strain DSM 45818 / CECT 9043 / HFP020203 / CcI3)</name>
    <dbReference type="NCBI Taxonomy" id="106370"/>
    <lineage>
        <taxon>Bacteria</taxon>
        <taxon>Bacillati</taxon>
        <taxon>Actinomycetota</taxon>
        <taxon>Actinomycetes</taxon>
        <taxon>Frankiales</taxon>
        <taxon>Frankiaceae</taxon>
        <taxon>Frankia</taxon>
    </lineage>
</organism>
<dbReference type="GO" id="GO:0003700">
    <property type="term" value="F:DNA-binding transcription factor activity"/>
    <property type="evidence" value="ECO:0007669"/>
    <property type="project" value="TreeGrafter"/>
</dbReference>
<dbReference type="eggNOG" id="COG1309">
    <property type="taxonomic scope" value="Bacteria"/>
</dbReference>
<proteinExistence type="predicted"/>
<name>Q2J9Q7_FRACC</name>
<evidence type="ECO:0000256" key="3">
    <source>
        <dbReference type="ARBA" id="ARBA00023163"/>
    </source>
</evidence>
<dbReference type="Pfam" id="PF00440">
    <property type="entry name" value="TetR_N"/>
    <property type="match status" value="1"/>
</dbReference>
<dbReference type="PANTHER" id="PTHR30055">
    <property type="entry name" value="HTH-TYPE TRANSCRIPTIONAL REGULATOR RUTR"/>
    <property type="match status" value="1"/>
</dbReference>
<gene>
    <name evidence="6" type="ordered locus">Francci3_2623</name>
</gene>
<evidence type="ECO:0000259" key="5">
    <source>
        <dbReference type="PROSITE" id="PS50977"/>
    </source>
</evidence>
<dbReference type="PRINTS" id="PR00455">
    <property type="entry name" value="HTHTETR"/>
</dbReference>
<feature type="domain" description="HTH tetR-type" evidence="5">
    <location>
        <begin position="16"/>
        <end position="76"/>
    </location>
</feature>
<keyword evidence="3" id="KW-0804">Transcription</keyword>
<sequence length="209" mass="22840">MTDHPIPVRPGRKRSEESRLAILAAAIELVGEVGYAGLTIEGIAARSGAGKQTIYRWWPSKADVLLDALATKADLHVPIPDEGSYTADLRAFLTASFRLGRDQRVADALRALMAHAQIDEEFRGRFRSSFLQRRRDALGIILDRARTRGELPPVPSPGTAADLVFGVIWYRMLATSQPVDENLIDELVTTLTEPRPAVGTSTPAARKGT</sequence>